<keyword evidence="2" id="KW-0732">Signal</keyword>
<evidence type="ECO:0000256" key="2">
    <source>
        <dbReference type="SAM" id="SignalP"/>
    </source>
</evidence>
<dbReference type="Proteomes" id="UP001620626">
    <property type="component" value="Unassembled WGS sequence"/>
</dbReference>
<keyword evidence="1" id="KW-0812">Transmembrane</keyword>
<organism evidence="3 4">
    <name type="scientific">Heterodera trifolii</name>
    <dbReference type="NCBI Taxonomy" id="157864"/>
    <lineage>
        <taxon>Eukaryota</taxon>
        <taxon>Metazoa</taxon>
        <taxon>Ecdysozoa</taxon>
        <taxon>Nematoda</taxon>
        <taxon>Chromadorea</taxon>
        <taxon>Rhabditida</taxon>
        <taxon>Tylenchina</taxon>
        <taxon>Tylenchomorpha</taxon>
        <taxon>Tylenchoidea</taxon>
        <taxon>Heteroderidae</taxon>
        <taxon>Heteroderinae</taxon>
        <taxon>Heterodera</taxon>
    </lineage>
</organism>
<feature type="signal peptide" evidence="2">
    <location>
        <begin position="1"/>
        <end position="26"/>
    </location>
</feature>
<keyword evidence="1" id="KW-1133">Transmembrane helix</keyword>
<name>A0ABD2MEP7_9BILA</name>
<reference evidence="3 4" key="1">
    <citation type="submission" date="2024-10" db="EMBL/GenBank/DDBJ databases">
        <authorList>
            <person name="Kim D."/>
        </authorList>
    </citation>
    <scope>NUCLEOTIDE SEQUENCE [LARGE SCALE GENOMIC DNA]</scope>
    <source>
        <strain evidence="3">BH-2024</strain>
    </source>
</reference>
<feature type="transmembrane region" description="Helical" evidence="1">
    <location>
        <begin position="165"/>
        <end position="190"/>
    </location>
</feature>
<feature type="chain" id="PRO_5044806282" evidence="2">
    <location>
        <begin position="27"/>
        <end position="191"/>
    </location>
</feature>
<sequence>MAPQLQFFAAFLSFFITYLLISSSAAVDSGDPWPCYKSIRYHRERWASQEMSEVAAHNGITDRKPGDQHVIQQCEGGKRTTGCQTITCYENATGKPIIVYNHCAPAIGGCHDNFTELCQEERGTRVCEICDKKVGDEPCNKNRIEMPPNRHVEMSSPKPMGANKISLPCAMLMLIVGVPLMQLALLLLFWY</sequence>
<keyword evidence="1" id="KW-0472">Membrane</keyword>
<gene>
    <name evidence="3" type="ORF">niasHT_005104</name>
</gene>
<protein>
    <submittedName>
        <fullName evidence="3">Uncharacterized protein</fullName>
    </submittedName>
</protein>
<evidence type="ECO:0000313" key="4">
    <source>
        <dbReference type="Proteomes" id="UP001620626"/>
    </source>
</evidence>
<proteinExistence type="predicted"/>
<comment type="caution">
    <text evidence="3">The sequence shown here is derived from an EMBL/GenBank/DDBJ whole genome shotgun (WGS) entry which is preliminary data.</text>
</comment>
<evidence type="ECO:0000256" key="1">
    <source>
        <dbReference type="SAM" id="Phobius"/>
    </source>
</evidence>
<accession>A0ABD2MEP7</accession>
<dbReference type="AlphaFoldDB" id="A0ABD2MEP7"/>
<keyword evidence="4" id="KW-1185">Reference proteome</keyword>
<evidence type="ECO:0000313" key="3">
    <source>
        <dbReference type="EMBL" id="KAL3125971.1"/>
    </source>
</evidence>
<dbReference type="EMBL" id="JBICBT010000015">
    <property type="protein sequence ID" value="KAL3125971.1"/>
    <property type="molecule type" value="Genomic_DNA"/>
</dbReference>